<evidence type="ECO:0000256" key="1">
    <source>
        <dbReference type="ARBA" id="ARBA00022741"/>
    </source>
</evidence>
<evidence type="ECO:0000256" key="2">
    <source>
        <dbReference type="ARBA" id="ARBA00023118"/>
    </source>
</evidence>
<evidence type="ECO:0000313" key="5">
    <source>
        <dbReference type="Proteomes" id="UP000030661"/>
    </source>
</evidence>
<gene>
    <name evidence="4" type="ORF">U27_06314</name>
</gene>
<feature type="domain" description="Cas10/Cmr2 second palm" evidence="3">
    <location>
        <begin position="229"/>
        <end position="372"/>
    </location>
</feature>
<protein>
    <recommendedName>
        <fullName evidence="3">Cas10/Cmr2 second palm domain-containing protein</fullName>
    </recommendedName>
</protein>
<dbReference type="Gene3D" id="3.30.70.270">
    <property type="match status" value="1"/>
</dbReference>
<proteinExistence type="predicted"/>
<dbReference type="Pfam" id="PF22335">
    <property type="entry name" value="Cas10-Cmr2_palm2"/>
    <property type="match status" value="1"/>
</dbReference>
<dbReference type="Proteomes" id="UP000030661">
    <property type="component" value="Unassembled WGS sequence"/>
</dbReference>
<dbReference type="eggNOG" id="COG1353">
    <property type="taxonomic scope" value="Bacteria"/>
</dbReference>
<sequence length="522" mass="59509">MNTCTAVLLDTVSIQDYIFQSNQLKENIGASYLVDDIYKSNLKKVVKGVFGKEQDLEKWRNERDIIRISTEPFEVGFIGGGNALLFFQEKNKAVEFIQKWTADLLVQAPGITTAVACDESFDLDDFYRSKKQLFNKLRKNKGIYIPDTLIPSHGMTAECRHSGLSANVDIRTPDGKIEYVSASTYAKIEATDKAQKEIRKKYSDILRTDFNFTADIGQLGQKGGEDSHIAIVHIDGNDMGDRFAETKTLSEIRRLSVKVEEATETAFRHVITHIIEHFSEFKHEFEISKDGDKDILPIRSIVLGGDDVTFVCDGRLGLYFAKIFIEAFQNQEVNGKKDLTACAGIAIIKTKYPFSRGYGLAEALCKNAKDVRKAKGDQRSSYLDFHLSRGGFTGSPSEIRQKHFQAEQGNLIYRPYKLAPKETQDEYSFELLLQKATELQSPRFPRNKLYELREALTLSKEATDRFVRELDFRGHKLPEIPARNYHKTPFENSKTPYFDMIELLELYPQFALPKPEVHDDKL</sequence>
<name>A0A081C425_VECG1</name>
<dbReference type="InterPro" id="IPR054767">
    <property type="entry name" value="Cas10-Cmr2_palm2"/>
</dbReference>
<dbReference type="STRING" id="1499967.U27_06314"/>
<keyword evidence="1" id="KW-0547">Nucleotide-binding</keyword>
<dbReference type="GO" id="GO:0051607">
    <property type="term" value="P:defense response to virus"/>
    <property type="evidence" value="ECO:0007669"/>
    <property type="project" value="UniProtKB-KW"/>
</dbReference>
<organism evidence="4 5">
    <name type="scientific">Vecturithrix granuli</name>
    <dbReference type="NCBI Taxonomy" id="1499967"/>
    <lineage>
        <taxon>Bacteria</taxon>
        <taxon>Candidatus Moduliflexota</taxon>
        <taxon>Candidatus Vecturitrichia</taxon>
        <taxon>Candidatus Vecturitrichales</taxon>
        <taxon>Candidatus Vecturitrichaceae</taxon>
        <taxon>Candidatus Vecturithrix</taxon>
    </lineage>
</organism>
<keyword evidence="5" id="KW-1185">Reference proteome</keyword>
<accession>A0A081C425</accession>
<evidence type="ECO:0000313" key="4">
    <source>
        <dbReference type="EMBL" id="GAK59330.1"/>
    </source>
</evidence>
<dbReference type="HOGENOM" id="CLU_037606_0_0_0"/>
<dbReference type="EMBL" id="DF820470">
    <property type="protein sequence ID" value="GAK59330.1"/>
    <property type="molecule type" value="Genomic_DNA"/>
</dbReference>
<dbReference type="InterPro" id="IPR043128">
    <property type="entry name" value="Rev_trsase/Diguanyl_cyclase"/>
</dbReference>
<dbReference type="GO" id="GO:0000166">
    <property type="term" value="F:nucleotide binding"/>
    <property type="evidence" value="ECO:0007669"/>
    <property type="project" value="UniProtKB-KW"/>
</dbReference>
<keyword evidence="2" id="KW-0051">Antiviral defense</keyword>
<reference evidence="4 5" key="1">
    <citation type="journal article" date="2015" name="PeerJ">
        <title>First genomic representation of candidate bacterial phylum KSB3 points to enhanced environmental sensing as a trigger of wastewater bulking.</title>
        <authorList>
            <person name="Sekiguchi Y."/>
            <person name="Ohashi A."/>
            <person name="Parks D.H."/>
            <person name="Yamauchi T."/>
            <person name="Tyson G.W."/>
            <person name="Hugenholtz P."/>
        </authorList>
    </citation>
    <scope>NUCLEOTIDE SEQUENCE [LARGE SCALE GENOMIC DNA]</scope>
</reference>
<evidence type="ECO:0000259" key="3">
    <source>
        <dbReference type="Pfam" id="PF22335"/>
    </source>
</evidence>
<dbReference type="AlphaFoldDB" id="A0A081C425"/>